<accession>A0ABU4JYU5</accession>
<protein>
    <recommendedName>
        <fullName evidence="3">Hydrogenase maturation nickel metallochaperone HypA</fullName>
    </recommendedName>
</protein>
<dbReference type="Proteomes" id="UP001281656">
    <property type="component" value="Unassembled WGS sequence"/>
</dbReference>
<name>A0ABU4JYU5_9CLOT</name>
<evidence type="ECO:0008006" key="3">
    <source>
        <dbReference type="Google" id="ProtNLM"/>
    </source>
</evidence>
<sequence>MHDTILLNKISTSLQELCRNHNIKRIGRLSIIVDENSHLNSSNLYEHLRECNKSLVGEWTNIIVEKDQLDSQVAILHSIEGEK</sequence>
<dbReference type="EMBL" id="JARUJP010000042">
    <property type="protein sequence ID" value="MDW8803108.1"/>
    <property type="molecule type" value="Genomic_DNA"/>
</dbReference>
<gene>
    <name evidence="1" type="ORF">P8V03_18420</name>
</gene>
<organism evidence="1 2">
    <name type="scientific">Clostridium tanneri</name>
    <dbReference type="NCBI Taxonomy" id="3037988"/>
    <lineage>
        <taxon>Bacteria</taxon>
        <taxon>Bacillati</taxon>
        <taxon>Bacillota</taxon>
        <taxon>Clostridia</taxon>
        <taxon>Eubacteriales</taxon>
        <taxon>Clostridiaceae</taxon>
        <taxon>Clostridium</taxon>
    </lineage>
</organism>
<dbReference type="RefSeq" id="WP_261673601.1">
    <property type="nucleotide sequence ID" value="NZ_JARUJP010000042.1"/>
</dbReference>
<keyword evidence="2" id="KW-1185">Reference proteome</keyword>
<comment type="caution">
    <text evidence="1">The sequence shown here is derived from an EMBL/GenBank/DDBJ whole genome shotgun (WGS) entry which is preliminary data.</text>
</comment>
<evidence type="ECO:0000313" key="1">
    <source>
        <dbReference type="EMBL" id="MDW8803108.1"/>
    </source>
</evidence>
<evidence type="ECO:0000313" key="2">
    <source>
        <dbReference type="Proteomes" id="UP001281656"/>
    </source>
</evidence>
<reference evidence="1 2" key="1">
    <citation type="submission" date="2023-04" db="EMBL/GenBank/DDBJ databases">
        <title>Clostridium tannerae sp. nov., isolated from the fecal material of an alpaca.</title>
        <authorList>
            <person name="Miller S."/>
            <person name="Hendry M."/>
            <person name="King J."/>
            <person name="Sankaranarayanan K."/>
            <person name="Lawson P.A."/>
        </authorList>
    </citation>
    <scope>NUCLEOTIDE SEQUENCE [LARGE SCALE GENOMIC DNA]</scope>
    <source>
        <strain evidence="1 2">A1-XYC3</strain>
    </source>
</reference>
<proteinExistence type="predicted"/>